<reference evidence="8 9" key="1">
    <citation type="submission" date="2014-06" db="EMBL/GenBank/DDBJ databases">
        <title>Evolutionary Origins and Diversification of the Mycorrhizal Mutualists.</title>
        <authorList>
            <consortium name="DOE Joint Genome Institute"/>
            <consortium name="Mycorrhizal Genomics Consortium"/>
            <person name="Kohler A."/>
            <person name="Kuo A."/>
            <person name="Nagy L.G."/>
            <person name="Floudas D."/>
            <person name="Copeland A."/>
            <person name="Barry K.W."/>
            <person name="Cichocki N."/>
            <person name="Veneault-Fourrey C."/>
            <person name="LaButti K."/>
            <person name="Lindquist E.A."/>
            <person name="Lipzen A."/>
            <person name="Lundell T."/>
            <person name="Morin E."/>
            <person name="Murat C."/>
            <person name="Riley R."/>
            <person name="Ohm R."/>
            <person name="Sun H."/>
            <person name="Tunlid A."/>
            <person name="Henrissat B."/>
            <person name="Grigoriev I.V."/>
            <person name="Hibbett D.S."/>
            <person name="Martin F."/>
        </authorList>
    </citation>
    <scope>NUCLEOTIDE SEQUENCE [LARGE SCALE GENOMIC DNA]</scope>
    <source>
        <strain evidence="8 9">FD-325 SS-3</strain>
    </source>
</reference>
<dbReference type="InterPro" id="IPR036864">
    <property type="entry name" value="Zn2-C6_fun-type_DNA-bd_sf"/>
</dbReference>
<dbReference type="InterPro" id="IPR007219">
    <property type="entry name" value="XnlR_reg_dom"/>
</dbReference>
<evidence type="ECO:0000313" key="8">
    <source>
        <dbReference type="EMBL" id="KII84421.1"/>
    </source>
</evidence>
<evidence type="ECO:0000256" key="2">
    <source>
        <dbReference type="ARBA" id="ARBA00022723"/>
    </source>
</evidence>
<accession>A0A0C9SKW0</accession>
<evidence type="ECO:0000256" key="3">
    <source>
        <dbReference type="ARBA" id="ARBA00023015"/>
    </source>
</evidence>
<dbReference type="PANTHER" id="PTHR47338">
    <property type="entry name" value="ZN(II)2CYS6 TRANSCRIPTION FACTOR (EUROFUNG)-RELATED"/>
    <property type="match status" value="1"/>
</dbReference>
<evidence type="ECO:0000256" key="1">
    <source>
        <dbReference type="ARBA" id="ARBA00004123"/>
    </source>
</evidence>
<protein>
    <recommendedName>
        <fullName evidence="7">Xylanolytic transcriptional activator regulatory domain-containing protein</fullName>
    </recommendedName>
</protein>
<proteinExistence type="predicted"/>
<dbReference type="Gene3D" id="4.10.240.10">
    <property type="entry name" value="Zn(2)-C6 fungal-type DNA-binding domain"/>
    <property type="match status" value="1"/>
</dbReference>
<dbReference type="Pfam" id="PF04082">
    <property type="entry name" value="Fungal_trans"/>
    <property type="match status" value="1"/>
</dbReference>
<dbReference type="SMART" id="SM00906">
    <property type="entry name" value="Fungal_trans"/>
    <property type="match status" value="1"/>
</dbReference>
<dbReference type="AlphaFoldDB" id="A0A0C9SKW0"/>
<keyword evidence="9" id="KW-1185">Reference proteome</keyword>
<keyword evidence="5" id="KW-0539">Nucleus</keyword>
<dbReference type="EMBL" id="KN832571">
    <property type="protein sequence ID" value="KII84421.1"/>
    <property type="molecule type" value="Genomic_DNA"/>
</dbReference>
<sequence>SEGTSPSSSSSLQRGRACTSCRCRCDGERPVCGQCRRADRGDDCEYTDGQGRSRTQMLQENISRLELRIQELENPAEPAQAFPLLSPYSPQTPGPLTTGLYMSSSSSASSSSSHSSIAPSISPDPPLPHHQTPDTERWWTLEEPPIGIIQQLLDIFFAVAPGLGFFLNISRFRDAALLPLPLGHSLRPTPAVLSAIYLCGVHLSQSDLVIHESLFLTRALDQTARSLTSDHPHKILHALQAEVLLTYYFFRNGRFLEGKYHSSAAVALAFSCGLNKIRSDLPPPPGASFFGNVGLELPPPRDATEEGERIIGFWAAFTLDKCWSVALGWPSSILDTIAGGAQIDTPWPLSMEEYEQGPSPPDSRGNSTLEKFLNSTELTAADTASPCAAYAKAAYLFERANNLSLRWKPNMPRDEADTFYGQFSVLDTLIEKFIAALQPLNDGSVTPTMVRSLLVTHTLAHAATMQLYRIFSYNNTNPNHQCLRAATAAAGLLDFVNLHELGVINPIMSPIWSSLCLTLIEEISRLRTYRASWSIEPTNPTPGEDEYMTSLARVMGAM</sequence>
<organism evidence="8 9">
    <name type="scientific">Plicaturopsis crispa FD-325 SS-3</name>
    <dbReference type="NCBI Taxonomy" id="944288"/>
    <lineage>
        <taxon>Eukaryota</taxon>
        <taxon>Fungi</taxon>
        <taxon>Dikarya</taxon>
        <taxon>Basidiomycota</taxon>
        <taxon>Agaricomycotina</taxon>
        <taxon>Agaricomycetes</taxon>
        <taxon>Agaricomycetidae</taxon>
        <taxon>Amylocorticiales</taxon>
        <taxon>Amylocorticiaceae</taxon>
        <taxon>Plicatura</taxon>
        <taxon>Plicaturopsis crispa</taxon>
    </lineage>
</organism>
<keyword evidence="3" id="KW-0805">Transcription regulation</keyword>
<dbReference type="CDD" id="cd00067">
    <property type="entry name" value="GAL4"/>
    <property type="match status" value="1"/>
</dbReference>
<feature type="non-terminal residue" evidence="8">
    <location>
        <position position="558"/>
    </location>
</feature>
<dbReference type="PANTHER" id="PTHR47338:SF29">
    <property type="entry name" value="ZN(2)-C6 FUNGAL-TYPE DOMAIN-CONTAINING PROTEIN"/>
    <property type="match status" value="1"/>
</dbReference>
<dbReference type="OrthoDB" id="2309723at2759"/>
<dbReference type="CDD" id="cd12148">
    <property type="entry name" value="fungal_TF_MHR"/>
    <property type="match status" value="1"/>
</dbReference>
<dbReference type="GO" id="GO:0003677">
    <property type="term" value="F:DNA binding"/>
    <property type="evidence" value="ECO:0007669"/>
    <property type="project" value="InterPro"/>
</dbReference>
<feature type="non-terminal residue" evidence="8">
    <location>
        <position position="1"/>
    </location>
</feature>
<dbReference type="InterPro" id="IPR001138">
    <property type="entry name" value="Zn2Cys6_DnaBD"/>
</dbReference>
<comment type="subcellular location">
    <subcellularLocation>
        <location evidence="1">Nucleus</location>
    </subcellularLocation>
</comment>
<feature type="region of interest" description="Disordered" evidence="6">
    <location>
        <begin position="81"/>
        <end position="134"/>
    </location>
</feature>
<dbReference type="GO" id="GO:0006351">
    <property type="term" value="P:DNA-templated transcription"/>
    <property type="evidence" value="ECO:0007669"/>
    <property type="project" value="InterPro"/>
</dbReference>
<keyword evidence="2" id="KW-0479">Metal-binding</keyword>
<dbReference type="CDD" id="cd14725">
    <property type="entry name" value="ZIP_Gal4-like_2"/>
    <property type="match status" value="1"/>
</dbReference>
<keyword evidence="4" id="KW-0804">Transcription</keyword>
<evidence type="ECO:0000259" key="7">
    <source>
        <dbReference type="SMART" id="SM00906"/>
    </source>
</evidence>
<gene>
    <name evidence="8" type="ORF">PLICRDRAFT_78790</name>
</gene>
<evidence type="ECO:0000256" key="4">
    <source>
        <dbReference type="ARBA" id="ARBA00023163"/>
    </source>
</evidence>
<dbReference type="HOGENOM" id="CLU_022337_1_0_1"/>
<feature type="domain" description="Xylanolytic transcriptional activator regulatory" evidence="7">
    <location>
        <begin position="258"/>
        <end position="354"/>
    </location>
</feature>
<dbReference type="InterPro" id="IPR050815">
    <property type="entry name" value="TF_fung"/>
</dbReference>
<dbReference type="Proteomes" id="UP000053263">
    <property type="component" value="Unassembled WGS sequence"/>
</dbReference>
<dbReference type="GO" id="GO:0005634">
    <property type="term" value="C:nucleus"/>
    <property type="evidence" value="ECO:0007669"/>
    <property type="project" value="UniProtKB-SubCell"/>
</dbReference>
<evidence type="ECO:0000256" key="6">
    <source>
        <dbReference type="SAM" id="MobiDB-lite"/>
    </source>
</evidence>
<evidence type="ECO:0000313" key="9">
    <source>
        <dbReference type="Proteomes" id="UP000053263"/>
    </source>
</evidence>
<dbReference type="GO" id="GO:0000981">
    <property type="term" value="F:DNA-binding transcription factor activity, RNA polymerase II-specific"/>
    <property type="evidence" value="ECO:0007669"/>
    <property type="project" value="InterPro"/>
</dbReference>
<dbReference type="GO" id="GO:0008270">
    <property type="term" value="F:zinc ion binding"/>
    <property type="evidence" value="ECO:0007669"/>
    <property type="project" value="InterPro"/>
</dbReference>
<name>A0A0C9SKW0_PLICR</name>
<feature type="compositionally biased region" description="Low complexity" evidence="6">
    <location>
        <begin position="103"/>
        <end position="121"/>
    </location>
</feature>
<evidence type="ECO:0000256" key="5">
    <source>
        <dbReference type="ARBA" id="ARBA00023242"/>
    </source>
</evidence>